<gene>
    <name evidence="1" type="ORF">UFOVP693_16</name>
</gene>
<dbReference type="EMBL" id="LR796650">
    <property type="protein sequence ID" value="CAB4157284.1"/>
    <property type="molecule type" value="Genomic_DNA"/>
</dbReference>
<reference evidence="1" key="1">
    <citation type="submission" date="2020-04" db="EMBL/GenBank/DDBJ databases">
        <authorList>
            <person name="Chiriac C."/>
            <person name="Salcher M."/>
            <person name="Ghai R."/>
            <person name="Kavagutti S V."/>
        </authorList>
    </citation>
    <scope>NUCLEOTIDE SEQUENCE</scope>
</reference>
<organism evidence="1">
    <name type="scientific">uncultured Caudovirales phage</name>
    <dbReference type="NCBI Taxonomy" id="2100421"/>
    <lineage>
        <taxon>Viruses</taxon>
        <taxon>Duplodnaviria</taxon>
        <taxon>Heunggongvirae</taxon>
        <taxon>Uroviricota</taxon>
        <taxon>Caudoviricetes</taxon>
        <taxon>Peduoviridae</taxon>
        <taxon>Maltschvirus</taxon>
        <taxon>Maltschvirus maltsch</taxon>
    </lineage>
</organism>
<name>A0A6J5NPU4_9CAUD</name>
<proteinExistence type="predicted"/>
<protein>
    <submittedName>
        <fullName evidence="1">Uncharacterized protein</fullName>
    </submittedName>
</protein>
<sequence>MQEKLEKLYRETNTFPDGQDRLTGEVEYDFTHRELIAEISEDKVFIQAIEEETLDILEEPERQEQYLYLEMDEAIKWINGFLKSPGNFY</sequence>
<evidence type="ECO:0000313" key="1">
    <source>
        <dbReference type="EMBL" id="CAB4157284.1"/>
    </source>
</evidence>
<accession>A0A6J5NPU4</accession>